<dbReference type="Proteomes" id="UP000250321">
    <property type="component" value="Unassembled WGS sequence"/>
</dbReference>
<accession>A0A314YFS5</accession>
<proteinExistence type="predicted"/>
<feature type="compositionally biased region" description="Polar residues" evidence="1">
    <location>
        <begin position="111"/>
        <end position="121"/>
    </location>
</feature>
<gene>
    <name evidence="2" type="ORF">Pyn_20715</name>
</gene>
<evidence type="ECO:0000313" key="2">
    <source>
        <dbReference type="EMBL" id="PQQ03258.1"/>
    </source>
</evidence>
<feature type="region of interest" description="Disordered" evidence="1">
    <location>
        <begin position="30"/>
        <end position="70"/>
    </location>
</feature>
<feature type="region of interest" description="Disordered" evidence="1">
    <location>
        <begin position="84"/>
        <end position="121"/>
    </location>
</feature>
<protein>
    <submittedName>
        <fullName evidence="2">Uncharacterized protein</fullName>
    </submittedName>
</protein>
<dbReference type="AlphaFoldDB" id="A0A314YFS5"/>
<sequence length="121" mass="13562">MNRILRGIKDVQNLSNSLCVQNEILQESHAELADHVNTQQESEPASTPNTNEATSSSTAAEAPGRNEIDARKILKEKKAWRERNKHLVEDLRKRKNRVGSEETEGESTVSLPNLENWSLGS</sequence>
<feature type="compositionally biased region" description="Low complexity" evidence="1">
    <location>
        <begin position="45"/>
        <end position="63"/>
    </location>
</feature>
<evidence type="ECO:0000256" key="1">
    <source>
        <dbReference type="SAM" id="MobiDB-lite"/>
    </source>
</evidence>
<keyword evidence="3" id="KW-1185">Reference proteome</keyword>
<reference evidence="2 3" key="1">
    <citation type="submission" date="2018-02" db="EMBL/GenBank/DDBJ databases">
        <title>Draft genome of wild Prunus yedoensis var. nudiflora.</title>
        <authorList>
            <person name="Baek S."/>
            <person name="Kim J.-H."/>
            <person name="Choi K."/>
            <person name="Kim G.-B."/>
            <person name="Cho A."/>
            <person name="Jang H."/>
            <person name="Shin C.-H."/>
            <person name="Yu H.-J."/>
            <person name="Mun J.-H."/>
        </authorList>
    </citation>
    <scope>NUCLEOTIDE SEQUENCE [LARGE SCALE GENOMIC DNA]</scope>
    <source>
        <strain evidence="3">cv. Jeju island</strain>
        <tissue evidence="2">Leaf</tissue>
    </source>
</reference>
<organism evidence="2 3">
    <name type="scientific">Prunus yedoensis var. nudiflora</name>
    <dbReference type="NCBI Taxonomy" id="2094558"/>
    <lineage>
        <taxon>Eukaryota</taxon>
        <taxon>Viridiplantae</taxon>
        <taxon>Streptophyta</taxon>
        <taxon>Embryophyta</taxon>
        <taxon>Tracheophyta</taxon>
        <taxon>Spermatophyta</taxon>
        <taxon>Magnoliopsida</taxon>
        <taxon>eudicotyledons</taxon>
        <taxon>Gunneridae</taxon>
        <taxon>Pentapetalae</taxon>
        <taxon>rosids</taxon>
        <taxon>fabids</taxon>
        <taxon>Rosales</taxon>
        <taxon>Rosaceae</taxon>
        <taxon>Amygdaloideae</taxon>
        <taxon>Amygdaleae</taxon>
        <taxon>Prunus</taxon>
    </lineage>
</organism>
<comment type="caution">
    <text evidence="2">The sequence shown here is derived from an EMBL/GenBank/DDBJ whole genome shotgun (WGS) entry which is preliminary data.</text>
</comment>
<evidence type="ECO:0000313" key="3">
    <source>
        <dbReference type="Proteomes" id="UP000250321"/>
    </source>
</evidence>
<name>A0A314YFS5_PRUYE</name>
<dbReference type="EMBL" id="PJQY01001363">
    <property type="protein sequence ID" value="PQQ03258.1"/>
    <property type="molecule type" value="Genomic_DNA"/>
</dbReference>